<feature type="domain" description="HTH tetR-type" evidence="6">
    <location>
        <begin position="22"/>
        <end position="82"/>
    </location>
</feature>
<accession>A0A1X1ZPC9</accession>
<keyword evidence="2 4" id="KW-0238">DNA-binding</keyword>
<evidence type="ECO:0000256" key="5">
    <source>
        <dbReference type="SAM" id="MobiDB-lite"/>
    </source>
</evidence>
<reference evidence="7 8" key="1">
    <citation type="submission" date="2016-01" db="EMBL/GenBank/DDBJ databases">
        <title>The new phylogeny of the genus Mycobacterium.</title>
        <authorList>
            <person name="Tarcisio F."/>
            <person name="Conor M."/>
            <person name="Antonella G."/>
            <person name="Elisabetta G."/>
            <person name="Giulia F.S."/>
            <person name="Sara T."/>
            <person name="Anna F."/>
            <person name="Clotilde B."/>
            <person name="Roberto B."/>
            <person name="Veronica D.S."/>
            <person name="Fabio R."/>
            <person name="Monica P."/>
            <person name="Olivier J."/>
            <person name="Enrico T."/>
            <person name="Nicola S."/>
        </authorList>
    </citation>
    <scope>NUCLEOTIDE SEQUENCE [LARGE SCALE GENOMIC DNA]</scope>
    <source>
        <strain evidence="7 8">DSM 44572</strain>
    </source>
</reference>
<dbReference type="PRINTS" id="PR00455">
    <property type="entry name" value="HTHTETR"/>
</dbReference>
<evidence type="ECO:0000313" key="8">
    <source>
        <dbReference type="Proteomes" id="UP000193529"/>
    </source>
</evidence>
<comment type="caution">
    <text evidence="7">The sequence shown here is derived from an EMBL/GenBank/DDBJ whole genome shotgun (WGS) entry which is preliminary data.</text>
</comment>
<name>A0A1X1ZPC9_9MYCO</name>
<feature type="region of interest" description="Disordered" evidence="5">
    <location>
        <begin position="1"/>
        <end position="24"/>
    </location>
</feature>
<dbReference type="AlphaFoldDB" id="A0A1X1ZPC9"/>
<protein>
    <recommendedName>
        <fullName evidence="6">HTH tetR-type domain-containing protein</fullName>
    </recommendedName>
</protein>
<keyword evidence="8" id="KW-1185">Reference proteome</keyword>
<organism evidence="7 8">
    <name type="scientific">Mycobacterium palustre</name>
    <dbReference type="NCBI Taxonomy" id="153971"/>
    <lineage>
        <taxon>Bacteria</taxon>
        <taxon>Bacillati</taxon>
        <taxon>Actinomycetota</taxon>
        <taxon>Actinomycetes</taxon>
        <taxon>Mycobacteriales</taxon>
        <taxon>Mycobacteriaceae</taxon>
        <taxon>Mycobacterium</taxon>
        <taxon>Mycobacterium simiae complex</taxon>
    </lineage>
</organism>
<evidence type="ECO:0000256" key="4">
    <source>
        <dbReference type="PROSITE-ProRule" id="PRU00335"/>
    </source>
</evidence>
<keyword evidence="1" id="KW-0805">Transcription regulation</keyword>
<feature type="DNA-binding region" description="H-T-H motif" evidence="4">
    <location>
        <begin position="45"/>
        <end position="64"/>
    </location>
</feature>
<dbReference type="InterPro" id="IPR036271">
    <property type="entry name" value="Tet_transcr_reg_TetR-rel_C_sf"/>
</dbReference>
<evidence type="ECO:0000256" key="3">
    <source>
        <dbReference type="ARBA" id="ARBA00023163"/>
    </source>
</evidence>
<dbReference type="STRING" id="153971.AWC19_07870"/>
<dbReference type="SUPFAM" id="SSF48498">
    <property type="entry name" value="Tetracyclin repressor-like, C-terminal domain"/>
    <property type="match status" value="1"/>
</dbReference>
<sequence>MLRDDHDGTGGAMTEDSERRPDSTRQRLIAAAARQFAHRLYSAVSLDDILDEAQLTKGAMYFHFSSKQALAVKIIDDLAEMTRSAVIELLGRNMSGLETLIEYIFVRAVQDIQYDVARAGVRLLDALENVSPLPRTLWQARSEFVTTLIQKAAAEGDVTDQQDPADIAKMLVALWEGVRRISNLDQPEDYLDNFNKAWALALPSFTNPDRLDYFITFMRRRHAIAVKAVSADALTSELDVIASAHTEA</sequence>
<dbReference type="InterPro" id="IPR009057">
    <property type="entry name" value="Homeodomain-like_sf"/>
</dbReference>
<dbReference type="InterPro" id="IPR001647">
    <property type="entry name" value="HTH_TetR"/>
</dbReference>
<dbReference type="PROSITE" id="PS50977">
    <property type="entry name" value="HTH_TETR_2"/>
    <property type="match status" value="1"/>
</dbReference>
<evidence type="ECO:0000256" key="1">
    <source>
        <dbReference type="ARBA" id="ARBA00023015"/>
    </source>
</evidence>
<dbReference type="Gene3D" id="1.10.357.10">
    <property type="entry name" value="Tetracycline Repressor, domain 2"/>
    <property type="match status" value="1"/>
</dbReference>
<dbReference type="SUPFAM" id="SSF46689">
    <property type="entry name" value="Homeodomain-like"/>
    <property type="match status" value="1"/>
</dbReference>
<dbReference type="PANTHER" id="PTHR47506">
    <property type="entry name" value="TRANSCRIPTIONAL REGULATORY PROTEIN"/>
    <property type="match status" value="1"/>
</dbReference>
<dbReference type="Pfam" id="PF00440">
    <property type="entry name" value="TetR_N"/>
    <property type="match status" value="1"/>
</dbReference>
<dbReference type="OrthoDB" id="3237195at2"/>
<dbReference type="RefSeq" id="WP_085078357.1">
    <property type="nucleotide sequence ID" value="NZ_JACKRZ010000358.1"/>
</dbReference>
<gene>
    <name evidence="7" type="ORF">AWC19_07870</name>
</gene>
<dbReference type="EMBL" id="LQPJ01000099">
    <property type="protein sequence ID" value="ORW25108.1"/>
    <property type="molecule type" value="Genomic_DNA"/>
</dbReference>
<dbReference type="Proteomes" id="UP000193529">
    <property type="component" value="Unassembled WGS sequence"/>
</dbReference>
<evidence type="ECO:0000313" key="7">
    <source>
        <dbReference type="EMBL" id="ORW25108.1"/>
    </source>
</evidence>
<dbReference type="PANTHER" id="PTHR47506:SF1">
    <property type="entry name" value="HTH-TYPE TRANSCRIPTIONAL REGULATOR YJDC"/>
    <property type="match status" value="1"/>
</dbReference>
<evidence type="ECO:0000256" key="2">
    <source>
        <dbReference type="ARBA" id="ARBA00023125"/>
    </source>
</evidence>
<dbReference type="GO" id="GO:0003677">
    <property type="term" value="F:DNA binding"/>
    <property type="evidence" value="ECO:0007669"/>
    <property type="project" value="UniProtKB-UniRule"/>
</dbReference>
<evidence type="ECO:0000259" key="6">
    <source>
        <dbReference type="PROSITE" id="PS50977"/>
    </source>
</evidence>
<proteinExistence type="predicted"/>
<keyword evidence="3" id="KW-0804">Transcription</keyword>